<dbReference type="GO" id="GO:0009360">
    <property type="term" value="C:DNA polymerase III complex"/>
    <property type="evidence" value="ECO:0007669"/>
    <property type="project" value="InterPro"/>
</dbReference>
<dbReference type="SUPFAM" id="SSF52540">
    <property type="entry name" value="P-loop containing nucleoside triphosphate hydrolases"/>
    <property type="match status" value="1"/>
</dbReference>
<evidence type="ECO:0000256" key="6">
    <source>
        <dbReference type="ARBA" id="ARBA00022932"/>
    </source>
</evidence>
<keyword evidence="5" id="KW-0235">DNA replication</keyword>
<evidence type="ECO:0000313" key="10">
    <source>
        <dbReference type="Proteomes" id="UP000218160"/>
    </source>
</evidence>
<evidence type="ECO:0000256" key="2">
    <source>
        <dbReference type="ARBA" id="ARBA00014363"/>
    </source>
</evidence>
<dbReference type="EC" id="2.7.7.7" evidence="1"/>
<dbReference type="Gene3D" id="1.20.272.10">
    <property type="match status" value="1"/>
</dbReference>
<proteinExistence type="predicted"/>
<dbReference type="GO" id="GO:0003887">
    <property type="term" value="F:DNA-directed DNA polymerase activity"/>
    <property type="evidence" value="ECO:0007669"/>
    <property type="project" value="UniProtKB-KW"/>
</dbReference>
<reference evidence="10" key="1">
    <citation type="submission" date="2017-04" db="EMBL/GenBank/DDBJ databases">
        <title>Genome evolution of the luminous symbionts of deep sea anglerfish.</title>
        <authorList>
            <person name="Hendry T.A."/>
        </authorList>
    </citation>
    <scope>NUCLEOTIDE SEQUENCE [LARGE SCALE GENOMIC DNA]</scope>
</reference>
<evidence type="ECO:0000313" key="9">
    <source>
        <dbReference type="EMBL" id="ATF10480.1"/>
    </source>
</evidence>
<dbReference type="Pfam" id="PF13177">
    <property type="entry name" value="DNA_pol3_delta2"/>
    <property type="match status" value="1"/>
</dbReference>
<evidence type="ECO:0000259" key="8">
    <source>
        <dbReference type="Pfam" id="PF09115"/>
    </source>
</evidence>
<protein>
    <recommendedName>
        <fullName evidence="2">DNA polymerase III subunit delta'</fullName>
        <ecNumber evidence="1">2.7.7.7</ecNumber>
    </recommendedName>
</protein>
<keyword evidence="3 9" id="KW-0808">Transferase</keyword>
<sequence>MCHAVLFTAPKGNGRLALAAMLAKTLLCENSVTEPCSICHSCQLFEAETHPDFHVIKPETEGKKISVDAVRTVNKYAWETSHLGGRCIILIQNADSMGEAAANAVLKTLEEPPLNCYFILFTASIDHMLTTVVSRCDKWHLKLPHESVVKCWVESELFESVPLQVIRINRGAPLAAKAFVERGSLALHEELITEFSAYVALKQNLFIVTKKLIKSGSDALQWLSFLLLDVMKLQLGTTEGIVHSDSMILVEQISYSVSFTLVMRQLTALNRLKNDLIKNSGLNHELMLSRWLSDFQ</sequence>
<evidence type="ECO:0000256" key="7">
    <source>
        <dbReference type="ARBA" id="ARBA00049244"/>
    </source>
</evidence>
<dbReference type="EMBL" id="CP020663">
    <property type="protein sequence ID" value="ATF10480.1"/>
    <property type="molecule type" value="Genomic_DNA"/>
</dbReference>
<accession>A0A291BBV0</accession>
<dbReference type="AlphaFoldDB" id="A0A291BBV0"/>
<evidence type="ECO:0000256" key="5">
    <source>
        <dbReference type="ARBA" id="ARBA00022705"/>
    </source>
</evidence>
<dbReference type="GO" id="GO:0003677">
    <property type="term" value="F:DNA binding"/>
    <property type="evidence" value="ECO:0007669"/>
    <property type="project" value="InterPro"/>
</dbReference>
<keyword evidence="4 9" id="KW-0548">Nucleotidyltransferase</keyword>
<feature type="domain" description="DNA polymerase III delta subunit C-terminal" evidence="8">
    <location>
        <begin position="187"/>
        <end position="295"/>
    </location>
</feature>
<keyword evidence="6" id="KW-0239">DNA-directed DNA polymerase</keyword>
<organism evidence="9 10">
    <name type="scientific">Candidatus Enterovibrio altilux</name>
    <dbReference type="NCBI Taxonomy" id="1927128"/>
    <lineage>
        <taxon>Bacteria</taxon>
        <taxon>Pseudomonadati</taxon>
        <taxon>Pseudomonadota</taxon>
        <taxon>Gammaproteobacteria</taxon>
        <taxon>Vibrionales</taxon>
        <taxon>Vibrionaceae</taxon>
        <taxon>Enterovibrio</taxon>
    </lineage>
</organism>
<dbReference type="InterPro" id="IPR008921">
    <property type="entry name" value="DNA_pol3_clamp-load_cplx_C"/>
</dbReference>
<dbReference type="PANTHER" id="PTHR11669">
    <property type="entry name" value="REPLICATION FACTOR C / DNA POLYMERASE III GAMMA-TAU SUBUNIT"/>
    <property type="match status" value="1"/>
</dbReference>
<dbReference type="GO" id="GO:0006261">
    <property type="term" value="P:DNA-templated DNA replication"/>
    <property type="evidence" value="ECO:0007669"/>
    <property type="project" value="TreeGrafter"/>
</dbReference>
<dbReference type="SUPFAM" id="SSF48019">
    <property type="entry name" value="post-AAA+ oligomerization domain-like"/>
    <property type="match status" value="1"/>
</dbReference>
<evidence type="ECO:0000256" key="1">
    <source>
        <dbReference type="ARBA" id="ARBA00012417"/>
    </source>
</evidence>
<dbReference type="InterPro" id="IPR050238">
    <property type="entry name" value="DNA_Rep/Repair_Clamp_Loader"/>
</dbReference>
<dbReference type="Gene3D" id="3.40.50.300">
    <property type="entry name" value="P-loop containing nucleotide triphosphate hydrolases"/>
    <property type="match status" value="1"/>
</dbReference>
<evidence type="ECO:0000256" key="4">
    <source>
        <dbReference type="ARBA" id="ARBA00022695"/>
    </source>
</evidence>
<dbReference type="KEGG" id="elux:BTN50_2071"/>
<dbReference type="Proteomes" id="UP000218160">
    <property type="component" value="Chromosome 2"/>
</dbReference>
<keyword evidence="10" id="KW-1185">Reference proteome</keyword>
<name>A0A291BBV0_9GAMM</name>
<comment type="catalytic activity">
    <reaction evidence="7">
        <text>DNA(n) + a 2'-deoxyribonucleoside 5'-triphosphate = DNA(n+1) + diphosphate</text>
        <dbReference type="Rhea" id="RHEA:22508"/>
        <dbReference type="Rhea" id="RHEA-COMP:17339"/>
        <dbReference type="Rhea" id="RHEA-COMP:17340"/>
        <dbReference type="ChEBI" id="CHEBI:33019"/>
        <dbReference type="ChEBI" id="CHEBI:61560"/>
        <dbReference type="ChEBI" id="CHEBI:173112"/>
        <dbReference type="EC" id="2.7.7.7"/>
    </reaction>
</comment>
<gene>
    <name evidence="9" type="ORF">BTN50_2071</name>
</gene>
<evidence type="ECO:0000256" key="3">
    <source>
        <dbReference type="ARBA" id="ARBA00022679"/>
    </source>
</evidence>
<dbReference type="PANTHER" id="PTHR11669:SF8">
    <property type="entry name" value="DNA POLYMERASE III SUBUNIT DELTA"/>
    <property type="match status" value="1"/>
</dbReference>
<dbReference type="InterPro" id="IPR015199">
    <property type="entry name" value="DNA_pol_III_delta_C"/>
</dbReference>
<dbReference type="Pfam" id="PF09115">
    <property type="entry name" value="DNApol3-delta_C"/>
    <property type="match status" value="1"/>
</dbReference>
<dbReference type="InterPro" id="IPR027417">
    <property type="entry name" value="P-loop_NTPase"/>
</dbReference>